<dbReference type="Pfam" id="PF13550">
    <property type="entry name" value="Phage-tail_3"/>
    <property type="match status" value="1"/>
</dbReference>
<evidence type="ECO:0000313" key="3">
    <source>
        <dbReference type="EMBL" id="GLR26503.1"/>
    </source>
</evidence>
<sequence>MSGLLFKTAKPVASTPSQVNGLQIQKTGYGNCIPLVYGTGQVSGNLMYYNDWTAIAHSSSQSVGKGGGTSVSNTTYTYTATVGFLLAEGPINGISKIWRNNQKLTSPSQFGLTIFPGTYPQSPWGYLSANHPDEAIGYQGVAYAAAAGYDLGSGSLGNHLFEVQGILWNASNPDCNPKDVIVDFLTNENYGAGFPAANLGDYTDLGSYCDGNSTYISPSMQSQSPAHERLTEWATVGNAGIVWSEKKLKIIPFDKTQTVVYNLTDDDFQADSGEDPIKVTRKRQADAYNCVKVEFLNRDNDYTQEVAEAKDMASIEQFGLREMPTVSLHSICLPDVARFVAQGILQRQLYIRNTYEFKLSWKYCLLEPMDLVTITDAALGLNQAPVRITEIDESEDGLLSITAEEYNAAYSNPAAYLQPPSSGYNPDWSVIPTAYSSPTIFLAPSAATTSGFEIWMAVANLDANYGGSQVWMSYDDSTYFQIGKISGNSRVGVTSADLVAGSDPDTVHSLAVDLSSSKSTLESVNQTEVDTLGTLCLVGGEFLAFRDATLTGASAYDLNYLRRGVYGSAQGSSAGARFVKCDDSIFKYAYNPALTGKTVYFKFPAYNKFGSGLQDLSTVPAFTFAISGQLSLPAQPSGFSVSQSEATTQFSWLASTTAGVTYEIRFVPLGAEANWRDGIVLASSVAYTSFNTTGMVPGDWTFMLSARDSGGNYSNPVIANFTVADTLAVQQSRAQAPEWQGTLTNLVKHWTGKVLVKSQNLASADDFDTFDVMVPNPYATAEFEGQEFDLGSSQAVRAWAAMAGTLPDSGVGAVSPQFWISTSDDGLTYSPFTQWGNGMLTARFIKPKLILASTAGTPAISKFTPTIDQ</sequence>
<comment type="caution">
    <text evidence="3">The sequence shown here is derived from an EMBL/GenBank/DDBJ whole genome shotgun (WGS) entry which is preliminary data.</text>
</comment>
<dbReference type="InterPro" id="IPR056490">
    <property type="entry name" value="Rcc01698_C"/>
</dbReference>
<protein>
    <recommendedName>
        <fullName evidence="5">Tip attachment protein J domain-containing protein</fullName>
    </recommendedName>
</protein>
<dbReference type="RefSeq" id="WP_284281114.1">
    <property type="nucleotide sequence ID" value="NZ_BSOJ01000015.1"/>
</dbReference>
<dbReference type="Proteomes" id="UP001156664">
    <property type="component" value="Unassembled WGS sequence"/>
</dbReference>
<evidence type="ECO:0008006" key="5">
    <source>
        <dbReference type="Google" id="ProtNLM"/>
    </source>
</evidence>
<name>A0ABQ5YUD7_9BURK</name>
<organism evidence="3 4">
    <name type="scientific">Limnobacter litoralis</name>
    <dbReference type="NCBI Taxonomy" id="481366"/>
    <lineage>
        <taxon>Bacteria</taxon>
        <taxon>Pseudomonadati</taxon>
        <taxon>Pseudomonadota</taxon>
        <taxon>Betaproteobacteria</taxon>
        <taxon>Burkholderiales</taxon>
        <taxon>Burkholderiaceae</taxon>
        <taxon>Limnobacter</taxon>
    </lineage>
</organism>
<evidence type="ECO:0000259" key="2">
    <source>
        <dbReference type="Pfam" id="PF23666"/>
    </source>
</evidence>
<dbReference type="Pfam" id="PF23666">
    <property type="entry name" value="Rcc01698_C"/>
    <property type="match status" value="1"/>
</dbReference>
<evidence type="ECO:0000259" key="1">
    <source>
        <dbReference type="Pfam" id="PF13550"/>
    </source>
</evidence>
<gene>
    <name evidence="3" type="ORF">GCM10007875_15930</name>
</gene>
<proteinExistence type="predicted"/>
<accession>A0ABQ5YUD7</accession>
<evidence type="ECO:0000313" key="4">
    <source>
        <dbReference type="Proteomes" id="UP001156664"/>
    </source>
</evidence>
<dbReference type="InterPro" id="IPR032876">
    <property type="entry name" value="J_dom"/>
</dbReference>
<feature type="domain" description="Tip attachment protein J" evidence="1">
    <location>
        <begin position="222"/>
        <end position="392"/>
    </location>
</feature>
<keyword evidence="4" id="KW-1185">Reference proteome</keyword>
<feature type="domain" description="Rcc01698-like C-terminal" evidence="2">
    <location>
        <begin position="490"/>
        <end position="579"/>
    </location>
</feature>
<dbReference type="EMBL" id="BSOJ01000015">
    <property type="protein sequence ID" value="GLR26503.1"/>
    <property type="molecule type" value="Genomic_DNA"/>
</dbReference>
<reference evidence="4" key="1">
    <citation type="journal article" date="2019" name="Int. J. Syst. Evol. Microbiol.">
        <title>The Global Catalogue of Microorganisms (GCM) 10K type strain sequencing project: providing services to taxonomists for standard genome sequencing and annotation.</title>
        <authorList>
            <consortium name="The Broad Institute Genomics Platform"/>
            <consortium name="The Broad Institute Genome Sequencing Center for Infectious Disease"/>
            <person name="Wu L."/>
            <person name="Ma J."/>
        </authorList>
    </citation>
    <scope>NUCLEOTIDE SEQUENCE [LARGE SCALE GENOMIC DNA]</scope>
    <source>
        <strain evidence="4">NBRC 105857</strain>
    </source>
</reference>